<dbReference type="Proteomes" id="UP000231279">
    <property type="component" value="Unassembled WGS sequence"/>
</dbReference>
<evidence type="ECO:0000313" key="1">
    <source>
        <dbReference type="EMBL" id="PIN14981.1"/>
    </source>
</evidence>
<reference evidence="2" key="1">
    <citation type="journal article" date="2018" name="Gigascience">
        <title>Genome assembly of the Pink Ipe (Handroanthus impetiginosus, Bignoniaceae), a highly valued, ecologically keystone Neotropical timber forest tree.</title>
        <authorList>
            <person name="Silva-Junior O.B."/>
            <person name="Grattapaglia D."/>
            <person name="Novaes E."/>
            <person name="Collevatti R.G."/>
        </authorList>
    </citation>
    <scope>NUCLEOTIDE SEQUENCE [LARGE SCALE GENOMIC DNA]</scope>
    <source>
        <strain evidence="2">cv. UFG-1</strain>
    </source>
</reference>
<comment type="caution">
    <text evidence="1">The sequence shown here is derived from an EMBL/GenBank/DDBJ whole genome shotgun (WGS) entry which is preliminary data.</text>
</comment>
<sequence length="41" mass="4824">MKRTKKKLNSLDYNEEGNWTEQMSHGILGVMHRYSWIAAEA</sequence>
<proteinExistence type="predicted"/>
<dbReference type="AlphaFoldDB" id="A0A2G9HBT3"/>
<organism evidence="1 2">
    <name type="scientific">Handroanthus impetiginosus</name>
    <dbReference type="NCBI Taxonomy" id="429701"/>
    <lineage>
        <taxon>Eukaryota</taxon>
        <taxon>Viridiplantae</taxon>
        <taxon>Streptophyta</taxon>
        <taxon>Embryophyta</taxon>
        <taxon>Tracheophyta</taxon>
        <taxon>Spermatophyta</taxon>
        <taxon>Magnoliopsida</taxon>
        <taxon>eudicotyledons</taxon>
        <taxon>Gunneridae</taxon>
        <taxon>Pentapetalae</taxon>
        <taxon>asterids</taxon>
        <taxon>lamiids</taxon>
        <taxon>Lamiales</taxon>
        <taxon>Bignoniaceae</taxon>
        <taxon>Crescentiina</taxon>
        <taxon>Tabebuia alliance</taxon>
        <taxon>Handroanthus</taxon>
    </lineage>
</organism>
<name>A0A2G9HBT3_9LAMI</name>
<dbReference type="EMBL" id="NKXS01002175">
    <property type="protein sequence ID" value="PIN14981.1"/>
    <property type="molecule type" value="Genomic_DNA"/>
</dbReference>
<gene>
    <name evidence="1" type="ORF">CDL12_12382</name>
</gene>
<accession>A0A2G9HBT3</accession>
<protein>
    <submittedName>
        <fullName evidence="1">Uncharacterized protein</fullName>
    </submittedName>
</protein>
<keyword evidence="2" id="KW-1185">Reference proteome</keyword>
<evidence type="ECO:0000313" key="2">
    <source>
        <dbReference type="Proteomes" id="UP000231279"/>
    </source>
</evidence>